<keyword evidence="2" id="KW-1185">Reference proteome</keyword>
<comment type="caution">
    <text evidence="1">The sequence shown here is derived from an EMBL/GenBank/DDBJ whole genome shotgun (WGS) entry which is preliminary data.</text>
</comment>
<accession>A0A8J4UIY5</accession>
<protein>
    <submittedName>
        <fullName evidence="1">Uncharacterized protein</fullName>
    </submittedName>
</protein>
<reference evidence="1" key="1">
    <citation type="submission" date="2020-07" db="EMBL/GenBank/DDBJ databases">
        <title>Clarias magur genome sequencing, assembly and annotation.</title>
        <authorList>
            <person name="Kushwaha B."/>
            <person name="Kumar R."/>
            <person name="Das P."/>
            <person name="Joshi C.G."/>
            <person name="Kumar D."/>
            <person name="Nagpure N.S."/>
            <person name="Pandey M."/>
            <person name="Agarwal S."/>
            <person name="Srivastava S."/>
            <person name="Singh M."/>
            <person name="Sahoo L."/>
            <person name="Jayasankar P."/>
            <person name="Meher P.K."/>
            <person name="Koringa P.G."/>
            <person name="Iquebal M.A."/>
            <person name="Das S.P."/>
            <person name="Bit A."/>
            <person name="Patnaik S."/>
            <person name="Patel N."/>
            <person name="Shah T.M."/>
            <person name="Hinsu A."/>
            <person name="Jena J.K."/>
        </authorList>
    </citation>
    <scope>NUCLEOTIDE SEQUENCE</scope>
    <source>
        <strain evidence="1">CIFAMagur01</strain>
        <tissue evidence="1">Testis</tissue>
    </source>
</reference>
<dbReference type="Proteomes" id="UP000727407">
    <property type="component" value="Unassembled WGS sequence"/>
</dbReference>
<evidence type="ECO:0000313" key="1">
    <source>
        <dbReference type="EMBL" id="KAF5901449.1"/>
    </source>
</evidence>
<feature type="non-terminal residue" evidence="1">
    <location>
        <position position="1"/>
    </location>
</feature>
<dbReference type="AlphaFoldDB" id="A0A8J4UIY5"/>
<dbReference type="EMBL" id="QNUK01000112">
    <property type="protein sequence ID" value="KAF5901449.1"/>
    <property type="molecule type" value="Genomic_DNA"/>
</dbReference>
<sequence length="82" mass="9087">MTLTNLYFSYCSTENLILALTGEMQEICMLEELVTGAEDVDLCTTARHKGSEEEGAWNDMAGSGLQTALRYLDSYAMIAHDE</sequence>
<organism evidence="1 2">
    <name type="scientific">Clarias magur</name>
    <name type="common">Asian catfish</name>
    <name type="synonym">Macropteronotus magur</name>
    <dbReference type="NCBI Taxonomy" id="1594786"/>
    <lineage>
        <taxon>Eukaryota</taxon>
        <taxon>Metazoa</taxon>
        <taxon>Chordata</taxon>
        <taxon>Craniata</taxon>
        <taxon>Vertebrata</taxon>
        <taxon>Euteleostomi</taxon>
        <taxon>Actinopterygii</taxon>
        <taxon>Neopterygii</taxon>
        <taxon>Teleostei</taxon>
        <taxon>Ostariophysi</taxon>
        <taxon>Siluriformes</taxon>
        <taxon>Clariidae</taxon>
        <taxon>Clarias</taxon>
    </lineage>
</organism>
<name>A0A8J4UIY5_CLAMG</name>
<proteinExistence type="predicted"/>
<gene>
    <name evidence="1" type="ORF">DAT39_008827</name>
</gene>
<evidence type="ECO:0000313" key="2">
    <source>
        <dbReference type="Proteomes" id="UP000727407"/>
    </source>
</evidence>